<protein>
    <submittedName>
        <fullName evidence="3">VWA domain-containing protein</fullName>
    </submittedName>
</protein>
<dbReference type="InterPro" id="IPR002035">
    <property type="entry name" value="VWF_A"/>
</dbReference>
<organism evidence="3 4">
    <name type="scientific">Rubritalea tangerina</name>
    <dbReference type="NCBI Taxonomy" id="430798"/>
    <lineage>
        <taxon>Bacteria</taxon>
        <taxon>Pseudomonadati</taxon>
        <taxon>Verrucomicrobiota</taxon>
        <taxon>Verrucomicrobiia</taxon>
        <taxon>Verrucomicrobiales</taxon>
        <taxon>Rubritaleaceae</taxon>
        <taxon>Rubritalea</taxon>
    </lineage>
</organism>
<dbReference type="SUPFAM" id="SSF53300">
    <property type="entry name" value="vWA-like"/>
    <property type="match status" value="2"/>
</dbReference>
<evidence type="ECO:0000259" key="2">
    <source>
        <dbReference type="PROSITE" id="PS50234"/>
    </source>
</evidence>
<dbReference type="PANTHER" id="PTHR37947:SF2">
    <property type="entry name" value="VON WILLEBRAND FACTOR TYPE A"/>
    <property type="match status" value="1"/>
</dbReference>
<dbReference type="PANTHER" id="PTHR37947">
    <property type="entry name" value="BLL2462 PROTEIN"/>
    <property type="match status" value="1"/>
</dbReference>
<dbReference type="Pfam" id="PF00092">
    <property type="entry name" value="VWA"/>
    <property type="match status" value="1"/>
</dbReference>
<dbReference type="CDD" id="cd00198">
    <property type="entry name" value="vWFA"/>
    <property type="match status" value="1"/>
</dbReference>
<feature type="transmembrane region" description="Helical" evidence="1">
    <location>
        <begin position="6"/>
        <end position="23"/>
    </location>
</feature>
<feature type="transmembrane region" description="Helical" evidence="1">
    <location>
        <begin position="814"/>
        <end position="832"/>
    </location>
</feature>
<dbReference type="SUPFAM" id="SSF52317">
    <property type="entry name" value="Class I glutamine amidotransferase-like"/>
    <property type="match status" value="1"/>
</dbReference>
<gene>
    <name evidence="3" type="ORF">ACFSW8_07575</name>
</gene>
<comment type="caution">
    <text evidence="3">The sequence shown here is derived from an EMBL/GenBank/DDBJ whole genome shotgun (WGS) entry which is preliminary data.</text>
</comment>
<accession>A0ABW4ZA93</accession>
<feature type="domain" description="VWFA" evidence="2">
    <location>
        <begin position="413"/>
        <end position="594"/>
    </location>
</feature>
<reference evidence="4" key="1">
    <citation type="journal article" date="2019" name="Int. J. Syst. Evol. Microbiol.">
        <title>The Global Catalogue of Microorganisms (GCM) 10K type strain sequencing project: providing services to taxonomists for standard genome sequencing and annotation.</title>
        <authorList>
            <consortium name="The Broad Institute Genomics Platform"/>
            <consortium name="The Broad Institute Genome Sequencing Center for Infectious Disease"/>
            <person name="Wu L."/>
            <person name="Ma J."/>
        </authorList>
    </citation>
    <scope>NUCLEOTIDE SEQUENCE [LARGE SCALE GENOMIC DNA]</scope>
    <source>
        <strain evidence="4">CCUG 57942</strain>
    </source>
</reference>
<dbReference type="InterPro" id="IPR010768">
    <property type="entry name" value="GATase1-like"/>
</dbReference>
<evidence type="ECO:0000256" key="1">
    <source>
        <dbReference type="SAM" id="Phobius"/>
    </source>
</evidence>
<sequence length="835" mass="91503">MTFGNTTSLFLLLLLIPLLWFWRRSLVDQVSWKKNLSLALRALGFVALVIALCRPHIKQDIDDLHVVYLVDASQSIDPQSLKEASSWIQQSNKNKSSNDSSEIFLFGSKVRKQNAEQLDAFVEQAIAGTSESNFRASTPIANALKAMRTVFPTDKAKRLVLMSDARNTEDLSESALNILKKENIDVVFHPLSPLQDPEVAVVSLEPSTQFAYQGEMLRLTAKLISNVEQAVEARLLHRGIVVAKEKVNLPADSETEVHFDTEMHTAGASQWALEIIPKQDHFTSNNSANTTIKVKGLPRFLVIHEDEKQMRPLARAMKKQGITLELRGEYGIPNNFNELLSYDGLILANVSATSMSTEQMHNISRYVTDFGGGLLMLGSENSYGLGGYFKSPVEDVLPLTSRYEKEKQKPSLAMVLVIDKSGSMSGTPIAMARASAIAAAELLSPNDQIAVLGFDGAPQLVCPLTSASDQASITNAISSLAASGGTNLYPAMLEGRAILQEATAKIKHMIILSDGQTQEADFQTLTQEMANEQMTVSTVALGSGAAKDLMQRIAAEGMGRYYETNDPEKMPQIFTKETMKASRSSIKEDLFNSIIVGDHPLLNGYEKSELPFVLGYVMTRPKPTAQVLLAAETGDPLLAISRYGLGIGAAYTSDLTEKWGGEWLSSATGAPFWAQTLRSIARKEESAGLSATLTQSGDQLTITAKRRDPKGDSVELVPWDLKVTNQDGNPVPFTLTQTGLGNYSGTLPIDDAQTLNIRLHDKLAELTKTINWQRSYPKEYKLTNITDPFITALPSPSVNTIFETSAPATSYSNASWLFIYLAFSLFLAGLVFRRL</sequence>
<dbReference type="Proteomes" id="UP001597389">
    <property type="component" value="Unassembled WGS sequence"/>
</dbReference>
<keyword evidence="1" id="KW-1133">Transmembrane helix</keyword>
<evidence type="ECO:0000313" key="4">
    <source>
        <dbReference type="Proteomes" id="UP001597389"/>
    </source>
</evidence>
<name>A0ABW4ZA93_9BACT</name>
<dbReference type="Gene3D" id="3.40.50.410">
    <property type="entry name" value="von Willebrand factor, type A domain"/>
    <property type="match status" value="1"/>
</dbReference>
<keyword evidence="1" id="KW-0812">Transmembrane</keyword>
<dbReference type="Pfam" id="PF13768">
    <property type="entry name" value="VWA_3"/>
    <property type="match status" value="1"/>
</dbReference>
<dbReference type="EMBL" id="JBHUJB010000033">
    <property type="protein sequence ID" value="MFD2158751.1"/>
    <property type="molecule type" value="Genomic_DNA"/>
</dbReference>
<dbReference type="RefSeq" id="WP_377088175.1">
    <property type="nucleotide sequence ID" value="NZ_JBHSJL010000014.1"/>
</dbReference>
<proteinExistence type="predicted"/>
<keyword evidence="1" id="KW-0472">Membrane</keyword>
<dbReference type="Pfam" id="PF07090">
    <property type="entry name" value="GATase1_like"/>
    <property type="match status" value="1"/>
</dbReference>
<dbReference type="Gene3D" id="3.40.50.880">
    <property type="match status" value="2"/>
</dbReference>
<dbReference type="PROSITE" id="PS50234">
    <property type="entry name" value="VWFA"/>
    <property type="match status" value="1"/>
</dbReference>
<dbReference type="SMART" id="SM00327">
    <property type="entry name" value="VWA"/>
    <property type="match status" value="2"/>
</dbReference>
<dbReference type="InterPro" id="IPR029062">
    <property type="entry name" value="Class_I_gatase-like"/>
</dbReference>
<feature type="transmembrane region" description="Helical" evidence="1">
    <location>
        <begin position="35"/>
        <end position="52"/>
    </location>
</feature>
<keyword evidence="4" id="KW-1185">Reference proteome</keyword>
<evidence type="ECO:0000313" key="3">
    <source>
        <dbReference type="EMBL" id="MFD2158751.1"/>
    </source>
</evidence>
<dbReference type="InterPro" id="IPR036465">
    <property type="entry name" value="vWFA_dom_sf"/>
</dbReference>